<dbReference type="RefSeq" id="WP_266056851.1">
    <property type="nucleotide sequence ID" value="NZ_JAPFQN010000006.1"/>
</dbReference>
<sequence>MYKHRNLIFFIALLLLGFSSGYASIDPVKSIGEKSKPEVSTPADRLLEDLKRKELARYTGEEVKSSSAPALPARVSREELYQPVFNSVDTLGDIAPPTAVTDSIQRVLDRAQSIWDQVVKNDMFTDVLNAEAVQNLPIAKSKEIGGFTYGVIIDSIVFKPQGTFMSVYMVFQPPQGQELVFGAHNIQISEEGGIITNDAMLFLVKDYAIPISGGKGALVLKSGGVSGTHVKIDCDGYKSMKIKGEVVFSKEWLLAEDSIGRIDTTKRVTGRFETELEDWNNLIAGFDLDPFQINGVKGVTFQVKNAVFDYSDYRNSPAVVFPEEYQPYLVAEQPELWRGVYIEEVAVMLPPEFQRTDSARTTFNGRGLIIDDLGFTGTISGQNLINMDEGLMNKWAFSLERFEVSMLMGSLERGEINGKIHVPTNGDGEYFSYEGRVLPHGQYEFDVRNDSTLTFPLFKGTEVELYSGSSLEVDVYNGKFYPRATLHGKMNVEASFSDDSKKALEIAEMEFYSLQVQTVKPYLQVGQFSFNSEAAQQAMANFPVQLNNIGFETLADSTEVGVSFDLTVNVMKPEDGGFSGMSGMTIVAEPYEKNGRQRFRFKRLEIDEIALSGEVSSLSLDGRLKFYRNDSIYGEGFNGNLKLGMQSGLKMEIEASAIFGNVNGMRYWYADAAATFDNGIPIVEPSLNLYGFGGGAYYAMEIDKGGYNSLGYTRTGITYKPSTKAGLGVKASIVMGGKKKEAWNGDAMFEIAFFKGGGIRNIKFAGNAYVMTPEMMVDLDVITDNMDKIAEKAASVSNAVESVSGSLIESTGTNDITQIFGDPTEMGGKGSISASMVMEYDFENKVFHANMDMFVNVAGGIITGIGPNGRAGWAVMHFDPAEWYVYIGTPEDRLGVQMGVGPLNAEANAYFVMGTKVPGSPPPDPKVAEILGRSQADLDYMSDMNALGDGAGVGFGAGFNIDTGDMNFLMFYARFMAGAGFDIMLKDYGSAECAGRPGTLGVNGWYANGQAYAYFDGDIGIRVKVFGKKKKVSILHIGAAALLQAKLPNPFWMRGIVGGRYSVLGGLVSGRCDFEVTLGEECQIVGGSVLEGITVISQVTPGEGEEVNVFTKPQAVFNMPVEKIFKLEDLDGVTKEFKIKLDHFDITHDGEKRPIEVVKQWDDDKDVLAVKPVDILSPHTTMIAKVQVSFEERIGGNWEPVIVDGKRYVESKEVKFLSGEAPDNIPHHNVAYSYPEIEMVNFYQDEYPQGYIQLEQGQDYLFSNDSGAWKFEGKFIADDGTESSSFGFDYDNRKNEVMFDFPSNIQTGKIYNLSLNKVPAKAADAVDSNVDSVKTKVGGDSNLDLEIKGQKATGNLAELQTQNVYIAPVRTSNFRTLGEKVASMDFEGTSTYPVRPGVEDIFNGFTVGEPFVRQEFANFNESGIEYEMIIEDSEWHSDFVMGLTYANYPKYGLNLTVRDDKAYGGVPPVEAFRILETSGFYLPVVDIADASLAGPDRVMIYIFYPYIVNQDNKNIRELVINHFGGNYPSSENELLATPYPRFRNGLIKLKFSYKLPGKEITTDEVETSFEFIY</sequence>
<comment type="caution">
    <text evidence="1">The sequence shown here is derived from an EMBL/GenBank/DDBJ whole genome shotgun (WGS) entry which is preliminary data.</text>
</comment>
<dbReference type="Proteomes" id="UP001209885">
    <property type="component" value="Unassembled WGS sequence"/>
</dbReference>
<proteinExistence type="predicted"/>
<reference evidence="1 2" key="1">
    <citation type="submission" date="2022-11" db="EMBL/GenBank/DDBJ databases">
        <title>The characterization of three novel Bacteroidetes species and genomic analysis of their roles in tidal elemental geochemical cycles.</title>
        <authorList>
            <person name="Ma K."/>
        </authorList>
    </citation>
    <scope>NUCLEOTIDE SEQUENCE [LARGE SCALE GENOMIC DNA]</scope>
    <source>
        <strain evidence="1 2">M17</strain>
    </source>
</reference>
<evidence type="ECO:0000313" key="1">
    <source>
        <dbReference type="EMBL" id="MCX2744389.1"/>
    </source>
</evidence>
<protein>
    <submittedName>
        <fullName evidence="1">Uncharacterized protein</fullName>
    </submittedName>
</protein>
<dbReference type="EMBL" id="JAPFQN010000006">
    <property type="protein sequence ID" value="MCX2744389.1"/>
    <property type="molecule type" value="Genomic_DNA"/>
</dbReference>
<accession>A0ABT3RRJ0</accession>
<gene>
    <name evidence="1" type="ORF">OO013_10955</name>
</gene>
<organism evidence="1 2">
    <name type="scientific">Mangrovivirga halotolerans</name>
    <dbReference type="NCBI Taxonomy" id="2993936"/>
    <lineage>
        <taxon>Bacteria</taxon>
        <taxon>Pseudomonadati</taxon>
        <taxon>Bacteroidota</taxon>
        <taxon>Cytophagia</taxon>
        <taxon>Cytophagales</taxon>
        <taxon>Mangrovivirgaceae</taxon>
        <taxon>Mangrovivirga</taxon>
    </lineage>
</organism>
<name>A0ABT3RRJ0_9BACT</name>
<evidence type="ECO:0000313" key="2">
    <source>
        <dbReference type="Proteomes" id="UP001209885"/>
    </source>
</evidence>
<keyword evidence="2" id="KW-1185">Reference proteome</keyword>